<feature type="transmembrane region" description="Helical" evidence="7">
    <location>
        <begin position="12"/>
        <end position="31"/>
    </location>
</feature>
<proteinExistence type="predicted"/>
<reference evidence="8" key="2">
    <citation type="journal article" date="2021" name="PeerJ">
        <title>Extensive microbial diversity within the chicken gut microbiome revealed by metagenomics and culture.</title>
        <authorList>
            <person name="Gilroy R."/>
            <person name="Ravi A."/>
            <person name="Getino M."/>
            <person name="Pursley I."/>
            <person name="Horton D.L."/>
            <person name="Alikhan N.F."/>
            <person name="Baker D."/>
            <person name="Gharbi K."/>
            <person name="Hall N."/>
            <person name="Watson M."/>
            <person name="Adriaenssens E.M."/>
            <person name="Foster-Nyarko E."/>
            <person name="Jarju S."/>
            <person name="Secka A."/>
            <person name="Antonio M."/>
            <person name="Oren A."/>
            <person name="Chaudhuri R.R."/>
            <person name="La Ragione R."/>
            <person name="Hildebrand F."/>
            <person name="Pallen M.J."/>
        </authorList>
    </citation>
    <scope>NUCLEOTIDE SEQUENCE</scope>
    <source>
        <strain evidence="8">ChiBcec15-4380</strain>
    </source>
</reference>
<dbReference type="Pfam" id="PF01554">
    <property type="entry name" value="MatE"/>
    <property type="match status" value="2"/>
</dbReference>
<feature type="transmembrane region" description="Helical" evidence="7">
    <location>
        <begin position="383"/>
        <end position="408"/>
    </location>
</feature>
<dbReference type="AlphaFoldDB" id="A0A9D1IXM8"/>
<dbReference type="Proteomes" id="UP000824239">
    <property type="component" value="Unassembled WGS sequence"/>
</dbReference>
<feature type="transmembrane region" description="Helical" evidence="7">
    <location>
        <begin position="349"/>
        <end position="371"/>
    </location>
</feature>
<feature type="transmembrane region" description="Helical" evidence="7">
    <location>
        <begin position="138"/>
        <end position="158"/>
    </location>
</feature>
<dbReference type="GO" id="GO:0015297">
    <property type="term" value="F:antiporter activity"/>
    <property type="evidence" value="ECO:0007669"/>
    <property type="project" value="InterPro"/>
</dbReference>
<keyword evidence="3" id="KW-1003">Cell membrane</keyword>
<evidence type="ECO:0000256" key="3">
    <source>
        <dbReference type="ARBA" id="ARBA00022475"/>
    </source>
</evidence>
<dbReference type="InterPro" id="IPR052031">
    <property type="entry name" value="Membrane_Transporter-Flippase"/>
</dbReference>
<dbReference type="InterPro" id="IPR048279">
    <property type="entry name" value="MdtK-like"/>
</dbReference>
<feature type="transmembrane region" description="Helical" evidence="7">
    <location>
        <begin position="165"/>
        <end position="186"/>
    </location>
</feature>
<keyword evidence="5 7" id="KW-1133">Transmembrane helix</keyword>
<dbReference type="PANTHER" id="PTHR43549:SF3">
    <property type="entry name" value="MULTIDRUG RESISTANCE PROTEIN YPNP-RELATED"/>
    <property type="match status" value="1"/>
</dbReference>
<evidence type="ECO:0000256" key="2">
    <source>
        <dbReference type="ARBA" id="ARBA00022448"/>
    </source>
</evidence>
<feature type="transmembrane region" description="Helical" evidence="7">
    <location>
        <begin position="192"/>
        <end position="212"/>
    </location>
</feature>
<evidence type="ECO:0000256" key="1">
    <source>
        <dbReference type="ARBA" id="ARBA00004651"/>
    </source>
</evidence>
<evidence type="ECO:0000256" key="5">
    <source>
        <dbReference type="ARBA" id="ARBA00022989"/>
    </source>
</evidence>
<comment type="caution">
    <text evidence="8">The sequence shown here is derived from an EMBL/GenBank/DDBJ whole genome shotgun (WGS) entry which is preliminary data.</text>
</comment>
<evidence type="ECO:0000256" key="7">
    <source>
        <dbReference type="SAM" id="Phobius"/>
    </source>
</evidence>
<dbReference type="EMBL" id="DVHE01000079">
    <property type="protein sequence ID" value="HIR51606.1"/>
    <property type="molecule type" value="Genomic_DNA"/>
</dbReference>
<keyword evidence="2" id="KW-0813">Transport</keyword>
<sequence>MTKDMTRGNPTGVILQFIIPILLGLLLQQVYNLVDTMIVGKFVGLDALGGVGSTGSLNFMVLGSCIGLCMGFGIPAANAFGAGDESQLRRYVANSIYLCAAASVVVMAVVLVFCREILTAMHTTPETYAYAYDYIYRIFWGIPLVMLYNMTASMIRAVGDSKSPLLFLAIAAALNVVLDLVFILVFHMGVAGAAWATNLSQGISGVLCLFYIRHKLPIFRFRPGELAFRGQEAARLLANGFPMALQYFITAIGSITLQSAVNSLGTTYVNALAAGGKIAQMLQCPFEALGPAMATYTGQNVGARRLSRIRGGFRVTVLLSVIFAAVYVAVAWFFTPAISMLFLQAPDEALIALIRQFLLVVGLSSWSLGLVNGYRFSIQGMGYAHLAILSGVTEMVARVAVALVLVPWLGYLGACLGSPTAWVLADCFLLPTAYWCLGKLRRQLEPASGEQDGQHLAGV</sequence>
<gene>
    <name evidence="8" type="ORF">IAA53_10120</name>
</gene>
<dbReference type="PIRSF" id="PIRSF006603">
    <property type="entry name" value="DinF"/>
    <property type="match status" value="1"/>
</dbReference>
<evidence type="ECO:0000313" key="9">
    <source>
        <dbReference type="Proteomes" id="UP000824239"/>
    </source>
</evidence>
<accession>A0A9D1IXM8</accession>
<keyword evidence="6 7" id="KW-0472">Membrane</keyword>
<dbReference type="NCBIfam" id="TIGR00797">
    <property type="entry name" value="matE"/>
    <property type="match status" value="1"/>
</dbReference>
<keyword evidence="4 7" id="KW-0812">Transmembrane</keyword>
<dbReference type="GO" id="GO:0042910">
    <property type="term" value="F:xenobiotic transmembrane transporter activity"/>
    <property type="evidence" value="ECO:0007669"/>
    <property type="project" value="InterPro"/>
</dbReference>
<evidence type="ECO:0000256" key="6">
    <source>
        <dbReference type="ARBA" id="ARBA00023136"/>
    </source>
</evidence>
<reference evidence="8" key="1">
    <citation type="submission" date="2020-10" db="EMBL/GenBank/DDBJ databases">
        <authorList>
            <person name="Gilroy R."/>
        </authorList>
    </citation>
    <scope>NUCLEOTIDE SEQUENCE</scope>
    <source>
        <strain evidence="8">ChiBcec15-4380</strain>
    </source>
</reference>
<organism evidence="8 9">
    <name type="scientific">Candidatus Avoscillospira avicola</name>
    <dbReference type="NCBI Taxonomy" id="2840706"/>
    <lineage>
        <taxon>Bacteria</taxon>
        <taxon>Bacillati</taxon>
        <taxon>Bacillota</taxon>
        <taxon>Clostridia</taxon>
        <taxon>Eubacteriales</taxon>
        <taxon>Oscillospiraceae</taxon>
        <taxon>Oscillospiraceae incertae sedis</taxon>
        <taxon>Candidatus Avoscillospira</taxon>
    </lineage>
</organism>
<dbReference type="CDD" id="cd13138">
    <property type="entry name" value="MATE_yoeA_like"/>
    <property type="match status" value="1"/>
</dbReference>
<feature type="transmembrane region" description="Helical" evidence="7">
    <location>
        <begin position="59"/>
        <end position="83"/>
    </location>
</feature>
<dbReference type="InterPro" id="IPR002528">
    <property type="entry name" value="MATE_fam"/>
</dbReference>
<protein>
    <submittedName>
        <fullName evidence="8">MATE family efflux transporter</fullName>
    </submittedName>
</protein>
<feature type="transmembrane region" description="Helical" evidence="7">
    <location>
        <begin position="315"/>
        <end position="343"/>
    </location>
</feature>
<evidence type="ECO:0000313" key="8">
    <source>
        <dbReference type="EMBL" id="HIR51606.1"/>
    </source>
</evidence>
<feature type="transmembrane region" description="Helical" evidence="7">
    <location>
        <begin position="420"/>
        <end position="437"/>
    </location>
</feature>
<name>A0A9D1IXM8_9FIRM</name>
<comment type="subcellular location">
    <subcellularLocation>
        <location evidence="1">Cell membrane</location>
        <topology evidence="1">Multi-pass membrane protein</topology>
    </subcellularLocation>
</comment>
<feature type="transmembrane region" description="Helical" evidence="7">
    <location>
        <begin position="95"/>
        <end position="118"/>
    </location>
</feature>
<dbReference type="GO" id="GO:0005886">
    <property type="term" value="C:plasma membrane"/>
    <property type="evidence" value="ECO:0007669"/>
    <property type="project" value="UniProtKB-SubCell"/>
</dbReference>
<evidence type="ECO:0000256" key="4">
    <source>
        <dbReference type="ARBA" id="ARBA00022692"/>
    </source>
</evidence>
<dbReference type="PANTHER" id="PTHR43549">
    <property type="entry name" value="MULTIDRUG RESISTANCE PROTEIN YPNP-RELATED"/>
    <property type="match status" value="1"/>
</dbReference>